<dbReference type="PROSITE" id="PS51118">
    <property type="entry name" value="HTH_HXLR"/>
    <property type="match status" value="1"/>
</dbReference>
<dbReference type="EMBL" id="JBHRSZ010000004">
    <property type="protein sequence ID" value="MFC3151303.1"/>
    <property type="molecule type" value="Genomic_DNA"/>
</dbReference>
<evidence type="ECO:0000313" key="5">
    <source>
        <dbReference type="EMBL" id="MFC3151303.1"/>
    </source>
</evidence>
<dbReference type="InterPro" id="IPR036388">
    <property type="entry name" value="WH-like_DNA-bd_sf"/>
</dbReference>
<evidence type="ECO:0000256" key="1">
    <source>
        <dbReference type="ARBA" id="ARBA00023015"/>
    </source>
</evidence>
<evidence type="ECO:0000256" key="3">
    <source>
        <dbReference type="ARBA" id="ARBA00023163"/>
    </source>
</evidence>
<keyword evidence="3" id="KW-0804">Transcription</keyword>
<comment type="caution">
    <text evidence="5">The sequence shown here is derived from an EMBL/GenBank/DDBJ whole genome shotgun (WGS) entry which is preliminary data.</text>
</comment>
<keyword evidence="1" id="KW-0805">Transcription regulation</keyword>
<feature type="domain" description="HTH hxlR-type" evidence="4">
    <location>
        <begin position="12"/>
        <end position="109"/>
    </location>
</feature>
<accession>A0ABV7HF65</accession>
<keyword evidence="6" id="KW-1185">Reference proteome</keyword>
<evidence type="ECO:0000259" key="4">
    <source>
        <dbReference type="PROSITE" id="PS51118"/>
    </source>
</evidence>
<dbReference type="Proteomes" id="UP001595476">
    <property type="component" value="Unassembled WGS sequence"/>
</dbReference>
<dbReference type="InterPro" id="IPR036390">
    <property type="entry name" value="WH_DNA-bd_sf"/>
</dbReference>
<sequence>MSDTEQTPRTHCAIEEALTVVGDRWSLLVIRDVMRGVNRFDSLQDSLNISRNILTQRLNHLEETGILVKSPIRPGAKRMLYNPTPKCIALAPVLVSLMNWSRHWAEDDYGKRWSKVVDKRTSEEVKVEIVDSNQNPVPLSQLKIEF</sequence>
<protein>
    <submittedName>
        <fullName evidence="5">Winged helix-turn-helix transcriptional regulator</fullName>
    </submittedName>
</protein>
<name>A0ABV7HF65_9GAMM</name>
<evidence type="ECO:0000313" key="6">
    <source>
        <dbReference type="Proteomes" id="UP001595476"/>
    </source>
</evidence>
<dbReference type="PANTHER" id="PTHR33204:SF18">
    <property type="entry name" value="TRANSCRIPTIONAL REGULATORY PROTEIN"/>
    <property type="match status" value="1"/>
</dbReference>
<dbReference type="InterPro" id="IPR002577">
    <property type="entry name" value="HTH_HxlR"/>
</dbReference>
<organism evidence="5 6">
    <name type="scientific">Litoribrevibacter euphylliae</name>
    <dbReference type="NCBI Taxonomy" id="1834034"/>
    <lineage>
        <taxon>Bacteria</taxon>
        <taxon>Pseudomonadati</taxon>
        <taxon>Pseudomonadota</taxon>
        <taxon>Gammaproteobacteria</taxon>
        <taxon>Oceanospirillales</taxon>
        <taxon>Oceanospirillaceae</taxon>
        <taxon>Litoribrevibacter</taxon>
    </lineage>
</organism>
<evidence type="ECO:0000256" key="2">
    <source>
        <dbReference type="ARBA" id="ARBA00023125"/>
    </source>
</evidence>
<reference evidence="6" key="1">
    <citation type="journal article" date="2019" name="Int. J. Syst. Evol. Microbiol.">
        <title>The Global Catalogue of Microorganisms (GCM) 10K type strain sequencing project: providing services to taxonomists for standard genome sequencing and annotation.</title>
        <authorList>
            <consortium name="The Broad Institute Genomics Platform"/>
            <consortium name="The Broad Institute Genome Sequencing Center for Infectious Disease"/>
            <person name="Wu L."/>
            <person name="Ma J."/>
        </authorList>
    </citation>
    <scope>NUCLEOTIDE SEQUENCE [LARGE SCALE GENOMIC DNA]</scope>
    <source>
        <strain evidence="6">KCTC 52438</strain>
    </source>
</reference>
<dbReference type="SUPFAM" id="SSF46785">
    <property type="entry name" value="Winged helix' DNA-binding domain"/>
    <property type="match status" value="1"/>
</dbReference>
<gene>
    <name evidence="5" type="ORF">ACFOEK_09725</name>
</gene>
<dbReference type="PANTHER" id="PTHR33204">
    <property type="entry name" value="TRANSCRIPTIONAL REGULATOR, MARR FAMILY"/>
    <property type="match status" value="1"/>
</dbReference>
<dbReference type="Pfam" id="PF01638">
    <property type="entry name" value="HxlR"/>
    <property type="match status" value="1"/>
</dbReference>
<proteinExistence type="predicted"/>
<dbReference type="RefSeq" id="WP_386719815.1">
    <property type="nucleotide sequence ID" value="NZ_JBHRSZ010000004.1"/>
</dbReference>
<keyword evidence="2" id="KW-0238">DNA-binding</keyword>
<dbReference type="Gene3D" id="1.10.10.10">
    <property type="entry name" value="Winged helix-like DNA-binding domain superfamily/Winged helix DNA-binding domain"/>
    <property type="match status" value="1"/>
</dbReference>